<dbReference type="EMBL" id="JAWJBA010000210">
    <property type="protein sequence ID" value="MDV2687021.1"/>
    <property type="molecule type" value="Genomic_DNA"/>
</dbReference>
<keyword evidence="3" id="KW-1185">Reference proteome</keyword>
<dbReference type="Proteomes" id="UP001287282">
    <property type="component" value="Unassembled WGS sequence"/>
</dbReference>
<gene>
    <name evidence="2" type="ORF">RYX56_21970</name>
</gene>
<protein>
    <recommendedName>
        <fullName evidence="1">Thg1 C-terminal domain-containing protein</fullName>
    </recommendedName>
</protein>
<evidence type="ECO:0000313" key="2">
    <source>
        <dbReference type="EMBL" id="MDV2687021.1"/>
    </source>
</evidence>
<evidence type="ECO:0000313" key="3">
    <source>
        <dbReference type="Proteomes" id="UP001287282"/>
    </source>
</evidence>
<proteinExistence type="predicted"/>
<feature type="non-terminal residue" evidence="2">
    <location>
        <position position="92"/>
    </location>
</feature>
<feature type="non-terminal residue" evidence="2">
    <location>
        <position position="1"/>
    </location>
</feature>
<accession>A0ABU3XGK4</accession>
<dbReference type="Gene3D" id="3.30.70.3000">
    <property type="match status" value="1"/>
</dbReference>
<dbReference type="Pfam" id="PF14413">
    <property type="entry name" value="Thg1C"/>
    <property type="match status" value="1"/>
</dbReference>
<organism evidence="2 3">
    <name type="scientific">Alkalihalophilus lindianensis</name>
    <dbReference type="NCBI Taxonomy" id="1630542"/>
    <lineage>
        <taxon>Bacteria</taxon>
        <taxon>Bacillati</taxon>
        <taxon>Bacillota</taxon>
        <taxon>Bacilli</taxon>
        <taxon>Bacillales</taxon>
        <taxon>Bacillaceae</taxon>
        <taxon>Alkalihalophilus</taxon>
    </lineage>
</organism>
<comment type="caution">
    <text evidence="2">The sequence shown here is derived from an EMBL/GenBank/DDBJ whole genome shotgun (WGS) entry which is preliminary data.</text>
</comment>
<evidence type="ECO:0000259" key="1">
    <source>
        <dbReference type="Pfam" id="PF14413"/>
    </source>
</evidence>
<feature type="domain" description="Thg1 C-terminal" evidence="1">
    <location>
        <begin position="39"/>
        <end position="92"/>
    </location>
</feature>
<dbReference type="PANTHER" id="PTHR12729">
    <property type="entry name" value="TRNA(HIS) GUANYLYLTRANSFERASE-RELATED"/>
    <property type="match status" value="1"/>
</dbReference>
<dbReference type="InterPro" id="IPR038469">
    <property type="entry name" value="tRNAHis_GuaTrfase_Thg1_sf"/>
</dbReference>
<dbReference type="PANTHER" id="PTHR12729:SF6">
    <property type="entry name" value="TRNA(HIS) GUANYLYLTRANSFERASE-RELATED"/>
    <property type="match status" value="1"/>
</dbReference>
<dbReference type="InterPro" id="IPR025845">
    <property type="entry name" value="Thg1_C_dom"/>
</dbReference>
<sequence length="92" mass="10710">RKTRKIISILAAEASAKFSVLHGEMATFDARICILPNAKTVEDYFRWRHEDAHRNALNAHCYWMLRKEGKNVKNATDQVKGLSRQEKHDLLF</sequence>
<dbReference type="InterPro" id="IPR007537">
    <property type="entry name" value="tRNAHis_GuaTrfase_Thg1"/>
</dbReference>
<reference evidence="2 3" key="1">
    <citation type="submission" date="2023-10" db="EMBL/GenBank/DDBJ databases">
        <title>Screening of Alkalihalobacillus lindianensis BZ-TG-R113 and Its Alleviation of Salt Stress on Rapeseed Growth.</title>
        <authorList>
            <person name="Zhao B."/>
            <person name="Guo T."/>
        </authorList>
    </citation>
    <scope>NUCLEOTIDE SEQUENCE [LARGE SCALE GENOMIC DNA]</scope>
    <source>
        <strain evidence="2 3">BZ-TG-R113</strain>
    </source>
</reference>
<name>A0ABU3XGK4_9BACI</name>